<sequence>MRRQSKYQGDREDTAGGPLLRVKVDILPFYARLTDHLSVARQDLLFLGHVSKRCILDIQTVAGFQTVTRCHWTFQEDHWGMSDGDSEVPYKLQKKEVMINYGGRRSRVVEVMTRDNLLFLGVIGPSTKEWVMEKGKSVNDGLGELASMHVANLAVVRTI</sequence>
<gene>
    <name evidence="1" type="ORF">JTE90_019867</name>
</gene>
<evidence type="ECO:0000313" key="1">
    <source>
        <dbReference type="EMBL" id="KAG8201228.1"/>
    </source>
</evidence>
<reference evidence="1 2" key="1">
    <citation type="journal article" date="2022" name="Nat. Ecol. Evol.">
        <title>A masculinizing supergene underlies an exaggerated male reproductive morph in a spider.</title>
        <authorList>
            <person name="Hendrickx F."/>
            <person name="De Corte Z."/>
            <person name="Sonet G."/>
            <person name="Van Belleghem S.M."/>
            <person name="Kostlbacher S."/>
            <person name="Vangestel C."/>
        </authorList>
    </citation>
    <scope>NUCLEOTIDE SEQUENCE [LARGE SCALE GENOMIC DNA]</scope>
    <source>
        <strain evidence="1">W744_W776</strain>
    </source>
</reference>
<dbReference type="EMBL" id="JAFNEN010000007">
    <property type="protein sequence ID" value="KAG8201228.1"/>
    <property type="molecule type" value="Genomic_DNA"/>
</dbReference>
<accession>A0AAV6VZW2</accession>
<comment type="caution">
    <text evidence="1">The sequence shown here is derived from an EMBL/GenBank/DDBJ whole genome shotgun (WGS) entry which is preliminary data.</text>
</comment>
<name>A0AAV6VZW2_9ARAC</name>
<protein>
    <submittedName>
        <fullName evidence="1">Uncharacterized protein</fullName>
    </submittedName>
</protein>
<organism evidence="1 2">
    <name type="scientific">Oedothorax gibbosus</name>
    <dbReference type="NCBI Taxonomy" id="931172"/>
    <lineage>
        <taxon>Eukaryota</taxon>
        <taxon>Metazoa</taxon>
        <taxon>Ecdysozoa</taxon>
        <taxon>Arthropoda</taxon>
        <taxon>Chelicerata</taxon>
        <taxon>Arachnida</taxon>
        <taxon>Araneae</taxon>
        <taxon>Araneomorphae</taxon>
        <taxon>Entelegynae</taxon>
        <taxon>Araneoidea</taxon>
        <taxon>Linyphiidae</taxon>
        <taxon>Erigoninae</taxon>
        <taxon>Oedothorax</taxon>
    </lineage>
</organism>
<keyword evidence="2" id="KW-1185">Reference proteome</keyword>
<dbReference type="Proteomes" id="UP000827092">
    <property type="component" value="Unassembled WGS sequence"/>
</dbReference>
<evidence type="ECO:0000313" key="2">
    <source>
        <dbReference type="Proteomes" id="UP000827092"/>
    </source>
</evidence>
<proteinExistence type="predicted"/>
<dbReference type="AlphaFoldDB" id="A0AAV6VZW2"/>